<sequence length="245" mass="27841">MPFDYDQLARQAGCSFEPIRNQIEYKDILSRRFPNIPLHIGYCFGMCSVFIQEGANPKNFDRQLSQFPKVVLVSALQAEHTNAFHKIKKNDLDISDIIKPGSQIFSPGFIIDHNFIDHVIYPEKKFGWAWYKIVQDCVKMPGIWLIILASKSTAKHAIVINSEVSKILQKDVVFLSLFDSNSGVFTAKSNNNPAKISNIATCLDHLIKKTMPTLIQPLWHLSLRYNKALQIAEAPDWQITEPTAP</sequence>
<dbReference type="RefSeq" id="WP_116688963.1">
    <property type="nucleotide sequence ID" value="NZ_CAWNYD010000014.1"/>
</dbReference>
<evidence type="ECO:0000313" key="1">
    <source>
        <dbReference type="EMBL" id="PVZ63879.1"/>
    </source>
</evidence>
<gene>
    <name evidence="1" type="ORF">DC094_20335</name>
</gene>
<organism evidence="1 2">
    <name type="scientific">Pelagibaculum spongiae</name>
    <dbReference type="NCBI Taxonomy" id="2080658"/>
    <lineage>
        <taxon>Bacteria</taxon>
        <taxon>Pseudomonadati</taxon>
        <taxon>Pseudomonadota</taxon>
        <taxon>Gammaproteobacteria</taxon>
        <taxon>Oceanospirillales</taxon>
        <taxon>Pelagibaculum</taxon>
    </lineage>
</organism>
<reference evidence="1 2" key="1">
    <citation type="submission" date="2018-04" db="EMBL/GenBank/DDBJ databases">
        <title>Thalassorhabdus spongiae gen. nov., sp. nov., isolated from a marine sponge in South-West Iceland.</title>
        <authorList>
            <person name="Knobloch S."/>
            <person name="Daussin A."/>
            <person name="Johannsson R."/>
            <person name="Marteinsson V.T."/>
        </authorList>
    </citation>
    <scope>NUCLEOTIDE SEQUENCE [LARGE SCALE GENOMIC DNA]</scope>
    <source>
        <strain evidence="1 2">Hp12</strain>
    </source>
</reference>
<dbReference type="Proteomes" id="UP000244906">
    <property type="component" value="Unassembled WGS sequence"/>
</dbReference>
<dbReference type="AlphaFoldDB" id="A0A2V1GRF3"/>
<dbReference type="EMBL" id="QDDL01000014">
    <property type="protein sequence ID" value="PVZ63879.1"/>
    <property type="molecule type" value="Genomic_DNA"/>
</dbReference>
<keyword evidence="2" id="KW-1185">Reference proteome</keyword>
<name>A0A2V1GRF3_9GAMM</name>
<comment type="caution">
    <text evidence="1">The sequence shown here is derived from an EMBL/GenBank/DDBJ whole genome shotgun (WGS) entry which is preliminary data.</text>
</comment>
<evidence type="ECO:0000313" key="2">
    <source>
        <dbReference type="Proteomes" id="UP000244906"/>
    </source>
</evidence>
<protein>
    <submittedName>
        <fullName evidence="1">Uncharacterized protein</fullName>
    </submittedName>
</protein>
<accession>A0A2V1GRF3</accession>
<proteinExistence type="predicted"/>